<keyword evidence="7 15" id="KW-0479">Metal-binding</keyword>
<dbReference type="InterPro" id="IPR017972">
    <property type="entry name" value="Cyt_P450_CS"/>
</dbReference>
<evidence type="ECO:0000256" key="9">
    <source>
        <dbReference type="ARBA" id="ARBA00023002"/>
    </source>
</evidence>
<evidence type="ECO:0000256" key="7">
    <source>
        <dbReference type="ARBA" id="ARBA00022723"/>
    </source>
</evidence>
<evidence type="ECO:0000313" key="19">
    <source>
        <dbReference type="Proteomes" id="UP001229421"/>
    </source>
</evidence>
<accession>A0AAD8K789</accession>
<evidence type="ECO:0000256" key="17">
    <source>
        <dbReference type="SAM" id="SignalP"/>
    </source>
</evidence>
<keyword evidence="12" id="KW-0472">Membrane</keyword>
<comment type="pathway">
    <text evidence="13">Plant hormone biosynthesis; brassinosteroid biosynthesis.</text>
</comment>
<dbReference type="GO" id="GO:0020037">
    <property type="term" value="F:heme binding"/>
    <property type="evidence" value="ECO:0007669"/>
    <property type="project" value="InterPro"/>
</dbReference>
<dbReference type="EMBL" id="JAUHHV010000008">
    <property type="protein sequence ID" value="KAK1415512.1"/>
    <property type="molecule type" value="Genomic_DNA"/>
</dbReference>
<dbReference type="PANTHER" id="PTHR24286:SF44">
    <property type="entry name" value="3BETA,22ALPHA-DIHYDROXYSTEROID 3-DEHYDROGENASE"/>
    <property type="match status" value="1"/>
</dbReference>
<sequence length="477" mass="54895">MELFISFFLLLTLPLFTLIIRYITVSNPNNNNNNKLRPPPGATGLPFIGETLQLISAYKTENPEPFIDARVAKYGTVFTTHVFGERTVFSADAETNRFILQNEGRLFESSYPSSIANLVGKHSLLLMRGSFHRRMHSLTMSFANSTIIKDHLLVDIDRLVRRNLEMWTGRILLMDEAKKITFELTLKQLLSIDPCEWSENLRKEYMLVIEGFFCIPLPFFSLTYRRAIQARKRVTEALHLVVRERRLERERGVKKNDMLAALFDNDCDDVMFSDDEIVDFLVSLLVAGYDTTSTTMTLAVKFLTDTPSALAQLKEEHEEIRARKGASLALEWDDYKSMPFTQCVVNETLRISNIISGVFRRAITDVRIKDYMIPKGSKVFASLRAAHLGQDNFENARVFNPWRWQKTSDSTNFMPFGGGPRRCPGHDLARVALSVFLHHLVTRFSWVAAEDDKLVFFPTTRTQKRYPIMVQRRNVVE</sequence>
<reference evidence="18" key="1">
    <citation type="journal article" date="2023" name="bioRxiv">
        <title>Improved chromosome-level genome assembly for marigold (Tagetes erecta).</title>
        <authorList>
            <person name="Jiang F."/>
            <person name="Yuan L."/>
            <person name="Wang S."/>
            <person name="Wang H."/>
            <person name="Xu D."/>
            <person name="Wang A."/>
            <person name="Fan W."/>
        </authorList>
    </citation>
    <scope>NUCLEOTIDE SEQUENCE</scope>
    <source>
        <strain evidence="18">WSJ</strain>
        <tissue evidence="18">Leaf</tissue>
    </source>
</reference>
<dbReference type="GO" id="GO:0016705">
    <property type="term" value="F:oxidoreductase activity, acting on paired donors, with incorporation or reduction of molecular oxygen"/>
    <property type="evidence" value="ECO:0007669"/>
    <property type="project" value="InterPro"/>
</dbReference>
<dbReference type="GO" id="GO:0004497">
    <property type="term" value="F:monooxygenase activity"/>
    <property type="evidence" value="ECO:0007669"/>
    <property type="project" value="UniProtKB-KW"/>
</dbReference>
<keyword evidence="8" id="KW-1133">Transmembrane helix</keyword>
<dbReference type="PRINTS" id="PR00385">
    <property type="entry name" value="P450"/>
</dbReference>
<dbReference type="InterPro" id="IPR002401">
    <property type="entry name" value="Cyt_P450_E_grp-I"/>
</dbReference>
<evidence type="ECO:0000256" key="5">
    <source>
        <dbReference type="ARBA" id="ARBA00022617"/>
    </source>
</evidence>
<comment type="pathway">
    <text evidence="14">Steroid biosynthesis.</text>
</comment>
<dbReference type="Pfam" id="PF00067">
    <property type="entry name" value="p450"/>
    <property type="match status" value="1"/>
</dbReference>
<evidence type="ECO:0000256" key="15">
    <source>
        <dbReference type="PIRSR" id="PIRSR602401-1"/>
    </source>
</evidence>
<dbReference type="InterPro" id="IPR001128">
    <property type="entry name" value="Cyt_P450"/>
</dbReference>
<dbReference type="GO" id="GO:0016132">
    <property type="term" value="P:brassinosteroid biosynthetic process"/>
    <property type="evidence" value="ECO:0007669"/>
    <property type="project" value="TreeGrafter"/>
</dbReference>
<evidence type="ECO:0000256" key="11">
    <source>
        <dbReference type="ARBA" id="ARBA00023033"/>
    </source>
</evidence>
<dbReference type="CDD" id="cd11043">
    <property type="entry name" value="CYP90-like"/>
    <property type="match status" value="1"/>
</dbReference>
<dbReference type="GO" id="GO:0016020">
    <property type="term" value="C:membrane"/>
    <property type="evidence" value="ECO:0007669"/>
    <property type="project" value="UniProtKB-SubCell"/>
</dbReference>
<dbReference type="InterPro" id="IPR036396">
    <property type="entry name" value="Cyt_P450_sf"/>
</dbReference>
<feature type="binding site" description="axial binding residue" evidence="15">
    <location>
        <position position="423"/>
    </location>
    <ligand>
        <name>heme</name>
        <dbReference type="ChEBI" id="CHEBI:30413"/>
    </ligand>
    <ligandPart>
        <name>Fe</name>
        <dbReference type="ChEBI" id="CHEBI:18248"/>
    </ligandPart>
</feature>
<evidence type="ECO:0000256" key="1">
    <source>
        <dbReference type="ARBA" id="ARBA00001971"/>
    </source>
</evidence>
<feature type="signal peptide" evidence="17">
    <location>
        <begin position="1"/>
        <end position="19"/>
    </location>
</feature>
<keyword evidence="17" id="KW-0732">Signal</keyword>
<evidence type="ECO:0000256" key="2">
    <source>
        <dbReference type="ARBA" id="ARBA00004167"/>
    </source>
</evidence>
<dbReference type="Proteomes" id="UP001229421">
    <property type="component" value="Unassembled WGS sequence"/>
</dbReference>
<gene>
    <name evidence="18" type="ORF">QVD17_31295</name>
</gene>
<evidence type="ECO:0000256" key="3">
    <source>
        <dbReference type="ARBA" id="ARBA00004972"/>
    </source>
</evidence>
<comment type="subcellular location">
    <subcellularLocation>
        <location evidence="2">Membrane</location>
        <topology evidence="2">Single-pass membrane protein</topology>
    </subcellularLocation>
</comment>
<evidence type="ECO:0000256" key="6">
    <source>
        <dbReference type="ARBA" id="ARBA00022692"/>
    </source>
</evidence>
<keyword evidence="6" id="KW-0812">Transmembrane</keyword>
<keyword evidence="11 16" id="KW-0503">Monooxygenase</keyword>
<evidence type="ECO:0000256" key="14">
    <source>
        <dbReference type="ARBA" id="ARBA00060577"/>
    </source>
</evidence>
<dbReference type="SUPFAM" id="SSF48264">
    <property type="entry name" value="Cytochrome P450"/>
    <property type="match status" value="1"/>
</dbReference>
<dbReference type="AlphaFoldDB" id="A0AAD8K789"/>
<organism evidence="18 19">
    <name type="scientific">Tagetes erecta</name>
    <name type="common">African marigold</name>
    <dbReference type="NCBI Taxonomy" id="13708"/>
    <lineage>
        <taxon>Eukaryota</taxon>
        <taxon>Viridiplantae</taxon>
        <taxon>Streptophyta</taxon>
        <taxon>Embryophyta</taxon>
        <taxon>Tracheophyta</taxon>
        <taxon>Spermatophyta</taxon>
        <taxon>Magnoliopsida</taxon>
        <taxon>eudicotyledons</taxon>
        <taxon>Gunneridae</taxon>
        <taxon>Pentapetalae</taxon>
        <taxon>asterids</taxon>
        <taxon>campanulids</taxon>
        <taxon>Asterales</taxon>
        <taxon>Asteraceae</taxon>
        <taxon>Asteroideae</taxon>
        <taxon>Heliantheae alliance</taxon>
        <taxon>Tageteae</taxon>
        <taxon>Tagetes</taxon>
    </lineage>
</organism>
<keyword evidence="19" id="KW-1185">Reference proteome</keyword>
<dbReference type="GO" id="GO:0005506">
    <property type="term" value="F:iron ion binding"/>
    <property type="evidence" value="ECO:0007669"/>
    <property type="project" value="InterPro"/>
</dbReference>
<keyword evidence="5 15" id="KW-0349">Heme</keyword>
<comment type="pathway">
    <text evidence="3">Hormone biosynthesis.</text>
</comment>
<protein>
    <recommendedName>
        <fullName evidence="20">Cytochrome P450</fullName>
    </recommendedName>
</protein>
<evidence type="ECO:0000256" key="12">
    <source>
        <dbReference type="ARBA" id="ARBA00023136"/>
    </source>
</evidence>
<name>A0AAD8K789_TARER</name>
<feature type="chain" id="PRO_5041983166" description="Cytochrome P450" evidence="17">
    <location>
        <begin position="20"/>
        <end position="477"/>
    </location>
</feature>
<dbReference type="Gene3D" id="1.10.630.10">
    <property type="entry name" value="Cytochrome P450"/>
    <property type="match status" value="1"/>
</dbReference>
<dbReference type="FunFam" id="1.10.630.10:FF:000046">
    <property type="entry name" value="Cytochrome P450 90A1"/>
    <property type="match status" value="1"/>
</dbReference>
<keyword evidence="9 16" id="KW-0560">Oxidoreductase</keyword>
<proteinExistence type="inferred from homology"/>
<dbReference type="PRINTS" id="PR00463">
    <property type="entry name" value="EP450I"/>
</dbReference>
<comment type="cofactor">
    <cofactor evidence="1 15">
        <name>heme</name>
        <dbReference type="ChEBI" id="CHEBI:30413"/>
    </cofactor>
</comment>
<evidence type="ECO:0000256" key="13">
    <source>
        <dbReference type="ARBA" id="ARBA00037910"/>
    </source>
</evidence>
<comment type="caution">
    <text evidence="18">The sequence shown here is derived from an EMBL/GenBank/DDBJ whole genome shotgun (WGS) entry which is preliminary data.</text>
</comment>
<evidence type="ECO:0000256" key="4">
    <source>
        <dbReference type="ARBA" id="ARBA00010617"/>
    </source>
</evidence>
<evidence type="ECO:0008006" key="20">
    <source>
        <dbReference type="Google" id="ProtNLM"/>
    </source>
</evidence>
<evidence type="ECO:0000256" key="10">
    <source>
        <dbReference type="ARBA" id="ARBA00023004"/>
    </source>
</evidence>
<dbReference type="GO" id="GO:0016125">
    <property type="term" value="P:sterol metabolic process"/>
    <property type="evidence" value="ECO:0007669"/>
    <property type="project" value="TreeGrafter"/>
</dbReference>
<dbReference type="PANTHER" id="PTHR24286">
    <property type="entry name" value="CYTOCHROME P450 26"/>
    <property type="match status" value="1"/>
</dbReference>
<evidence type="ECO:0000256" key="16">
    <source>
        <dbReference type="RuleBase" id="RU000461"/>
    </source>
</evidence>
<evidence type="ECO:0000313" key="18">
    <source>
        <dbReference type="EMBL" id="KAK1415512.1"/>
    </source>
</evidence>
<dbReference type="PROSITE" id="PS00086">
    <property type="entry name" value="CYTOCHROME_P450"/>
    <property type="match status" value="1"/>
</dbReference>
<keyword evidence="10 15" id="KW-0408">Iron</keyword>
<evidence type="ECO:0000256" key="8">
    <source>
        <dbReference type="ARBA" id="ARBA00022989"/>
    </source>
</evidence>
<dbReference type="GO" id="GO:0010268">
    <property type="term" value="P:brassinosteroid homeostasis"/>
    <property type="evidence" value="ECO:0007669"/>
    <property type="project" value="TreeGrafter"/>
</dbReference>
<comment type="similarity">
    <text evidence="4 16">Belongs to the cytochrome P450 family.</text>
</comment>